<evidence type="ECO:0000256" key="6">
    <source>
        <dbReference type="ARBA" id="ARBA00022892"/>
    </source>
</evidence>
<evidence type="ECO:0000313" key="14">
    <source>
        <dbReference type="Proteomes" id="UP000053789"/>
    </source>
</evidence>
<feature type="transmembrane region" description="Helical" evidence="12">
    <location>
        <begin position="338"/>
        <end position="356"/>
    </location>
</feature>
<reference evidence="13" key="1">
    <citation type="submission" date="2015-01" db="EMBL/GenBank/DDBJ databases">
        <title>The Genome Sequence of Cladophialophora bantiana CBS 173.52.</title>
        <authorList>
            <consortium name="The Broad Institute Genomics Platform"/>
            <person name="Cuomo C."/>
            <person name="de Hoog S."/>
            <person name="Gorbushina A."/>
            <person name="Stielow B."/>
            <person name="Teixiera M."/>
            <person name="Abouelleil A."/>
            <person name="Chapman S.B."/>
            <person name="Priest M."/>
            <person name="Young S.K."/>
            <person name="Wortman J."/>
            <person name="Nusbaum C."/>
            <person name="Birren B."/>
        </authorList>
    </citation>
    <scope>NUCLEOTIDE SEQUENCE [LARGE SCALE GENOMIC DNA]</scope>
    <source>
        <strain evidence="13">CBS 173.52</strain>
    </source>
</reference>
<dbReference type="GO" id="GO:0005484">
    <property type="term" value="F:SNAP receptor activity"/>
    <property type="evidence" value="ECO:0007669"/>
    <property type="project" value="TreeGrafter"/>
</dbReference>
<dbReference type="HOGENOM" id="CLU_027976_0_0_1"/>
<dbReference type="PANTHER" id="PTHR13050:SF7">
    <property type="entry name" value="VESICLE TRANSPORT PROTEIN USE1"/>
    <property type="match status" value="1"/>
</dbReference>
<gene>
    <name evidence="13" type="ORF">Z519_06272</name>
</gene>
<evidence type="ECO:0000256" key="4">
    <source>
        <dbReference type="ARBA" id="ARBA00022692"/>
    </source>
</evidence>
<evidence type="ECO:0008006" key="15">
    <source>
        <dbReference type="Google" id="ProtNLM"/>
    </source>
</evidence>
<accession>A0A0D2G4W0</accession>
<feature type="region of interest" description="Disordered" evidence="11">
    <location>
        <begin position="175"/>
        <end position="254"/>
    </location>
</feature>
<dbReference type="GO" id="GO:0006890">
    <property type="term" value="P:retrograde vesicle-mediated transport, Golgi to endoplasmic reticulum"/>
    <property type="evidence" value="ECO:0007669"/>
    <property type="project" value="TreeGrafter"/>
</dbReference>
<sequence length="362" mass="40854">MSLTTALRPVALPFSAGPRRENASTDNDPTRPFHHEVNYLNLHRTLMRYQHLILLTPTFSPSTSNTAELTPLQKQVQAELWSPLPYHRTKWLHNVEGARTILLQLERKAQSIRVQRAKYEAVKDLAEKRAIIKRLRGRIEEIGKEVEMMGSDDWKSPIGEEEEGEGETLYDFLQKQGKSQATDDAAKESVQDARLREGKPIESVEEERPAAVVQDNKDTKEEFFGPSSPRRRGKGQAEATNESEAQASGVSNLAGTERSLLDSSRVHEDITASLVKMAAQLKQEQRKLQFSLEQDKGILGRAIEGLDVSLSGMEAASKNMAFLRRMSEDEGWFGRLKLYGMIFAMWVVAFLLVFVCPKLRFG</sequence>
<feature type="coiled-coil region" evidence="10">
    <location>
        <begin position="102"/>
        <end position="145"/>
    </location>
</feature>
<dbReference type="AlphaFoldDB" id="A0A0D2G4W0"/>
<evidence type="ECO:0000256" key="9">
    <source>
        <dbReference type="ARBA" id="ARBA00023136"/>
    </source>
</evidence>
<dbReference type="OrthoDB" id="3231855at2759"/>
<evidence type="ECO:0000256" key="1">
    <source>
        <dbReference type="ARBA" id="ARBA00004163"/>
    </source>
</evidence>
<evidence type="ECO:0000256" key="5">
    <source>
        <dbReference type="ARBA" id="ARBA00022824"/>
    </source>
</evidence>
<keyword evidence="10" id="KW-0175">Coiled coil</keyword>
<keyword evidence="7" id="KW-0653">Protein transport</keyword>
<dbReference type="InterPro" id="IPR019150">
    <property type="entry name" value="Vesicle_transport_protein_Use1"/>
</dbReference>
<dbReference type="GO" id="GO:0015031">
    <property type="term" value="P:protein transport"/>
    <property type="evidence" value="ECO:0007669"/>
    <property type="project" value="UniProtKB-KW"/>
</dbReference>
<evidence type="ECO:0000256" key="8">
    <source>
        <dbReference type="ARBA" id="ARBA00022989"/>
    </source>
</evidence>
<evidence type="ECO:0000256" key="3">
    <source>
        <dbReference type="ARBA" id="ARBA00022448"/>
    </source>
</evidence>
<keyword evidence="4 12" id="KW-0812">Transmembrane</keyword>
<feature type="compositionally biased region" description="Basic and acidic residues" evidence="11">
    <location>
        <begin position="184"/>
        <end position="223"/>
    </location>
</feature>
<evidence type="ECO:0000256" key="7">
    <source>
        <dbReference type="ARBA" id="ARBA00022927"/>
    </source>
</evidence>
<name>A0A0D2G4W0_CLAB1</name>
<keyword evidence="3" id="KW-0813">Transport</keyword>
<dbReference type="VEuPathDB" id="FungiDB:Z519_06272"/>
<dbReference type="EMBL" id="KN846987">
    <property type="protein sequence ID" value="KIW93667.1"/>
    <property type="molecule type" value="Genomic_DNA"/>
</dbReference>
<comment type="subcellular location">
    <subcellularLocation>
        <location evidence="1">Endoplasmic reticulum membrane</location>
        <topology evidence="1">Single-pass type IV membrane protein</topology>
    </subcellularLocation>
</comment>
<comment type="similarity">
    <text evidence="2">Belongs to the USE1 family.</text>
</comment>
<proteinExistence type="inferred from homology"/>
<evidence type="ECO:0000256" key="10">
    <source>
        <dbReference type="SAM" id="Coils"/>
    </source>
</evidence>
<dbReference type="GO" id="GO:0005789">
    <property type="term" value="C:endoplasmic reticulum membrane"/>
    <property type="evidence" value="ECO:0007669"/>
    <property type="project" value="UniProtKB-SubCell"/>
</dbReference>
<keyword evidence="8 12" id="KW-1133">Transmembrane helix</keyword>
<evidence type="ECO:0000313" key="13">
    <source>
        <dbReference type="EMBL" id="KIW93667.1"/>
    </source>
</evidence>
<evidence type="ECO:0000256" key="12">
    <source>
        <dbReference type="SAM" id="Phobius"/>
    </source>
</evidence>
<evidence type="ECO:0000256" key="2">
    <source>
        <dbReference type="ARBA" id="ARBA00007891"/>
    </source>
</evidence>
<feature type="compositionally biased region" description="Polar residues" evidence="11">
    <location>
        <begin position="238"/>
        <end position="254"/>
    </location>
</feature>
<keyword evidence="6" id="KW-0931">ER-Golgi transport</keyword>
<dbReference type="Proteomes" id="UP000053789">
    <property type="component" value="Unassembled WGS sequence"/>
</dbReference>
<dbReference type="GeneID" id="27699200"/>
<protein>
    <recommendedName>
        <fullName evidence="15">t-SNARE coiled-coil homology domain-containing protein</fullName>
    </recommendedName>
</protein>
<keyword evidence="5" id="KW-0256">Endoplasmic reticulum</keyword>
<keyword evidence="9 12" id="KW-0472">Membrane</keyword>
<evidence type="ECO:0000256" key="11">
    <source>
        <dbReference type="SAM" id="MobiDB-lite"/>
    </source>
</evidence>
<dbReference type="RefSeq" id="XP_016620336.1">
    <property type="nucleotide sequence ID" value="XM_016764012.1"/>
</dbReference>
<keyword evidence="14" id="KW-1185">Reference proteome</keyword>
<dbReference type="PANTHER" id="PTHR13050">
    <property type="entry name" value="USE1-LIKE PROTEIN"/>
    <property type="match status" value="1"/>
</dbReference>
<feature type="region of interest" description="Disordered" evidence="11">
    <location>
        <begin position="14"/>
        <end position="33"/>
    </location>
</feature>
<dbReference type="GO" id="GO:0031201">
    <property type="term" value="C:SNARE complex"/>
    <property type="evidence" value="ECO:0007669"/>
    <property type="project" value="TreeGrafter"/>
</dbReference>
<feature type="compositionally biased region" description="Basic and acidic residues" evidence="11">
    <location>
        <begin position="18"/>
        <end position="33"/>
    </location>
</feature>
<organism evidence="13 14">
    <name type="scientific">Cladophialophora bantiana (strain ATCC 10958 / CBS 173.52 / CDC B-1940 / NIH 8579)</name>
    <name type="common">Xylohypha bantiana</name>
    <dbReference type="NCBI Taxonomy" id="1442370"/>
    <lineage>
        <taxon>Eukaryota</taxon>
        <taxon>Fungi</taxon>
        <taxon>Dikarya</taxon>
        <taxon>Ascomycota</taxon>
        <taxon>Pezizomycotina</taxon>
        <taxon>Eurotiomycetes</taxon>
        <taxon>Chaetothyriomycetidae</taxon>
        <taxon>Chaetothyriales</taxon>
        <taxon>Herpotrichiellaceae</taxon>
        <taxon>Cladophialophora</taxon>
    </lineage>
</organism>